<gene>
    <name evidence="1" type="ORF">DW916_10865</name>
</gene>
<protein>
    <submittedName>
        <fullName evidence="1">Uncharacterized protein</fullName>
    </submittedName>
</protein>
<dbReference type="RefSeq" id="WP_118191023.1">
    <property type="nucleotide sequence ID" value="NZ_JBALKB010000006.1"/>
</dbReference>
<reference evidence="1 2" key="1">
    <citation type="submission" date="2018-08" db="EMBL/GenBank/DDBJ databases">
        <title>A genome reference for cultivated species of the human gut microbiota.</title>
        <authorList>
            <person name="Zou Y."/>
            <person name="Xue W."/>
            <person name="Luo G."/>
        </authorList>
    </citation>
    <scope>NUCLEOTIDE SEQUENCE [LARGE SCALE GENOMIC DNA]</scope>
    <source>
        <strain evidence="1 2">AM42-23AC</strain>
    </source>
</reference>
<proteinExistence type="predicted"/>
<comment type="caution">
    <text evidence="1">The sequence shown here is derived from an EMBL/GenBank/DDBJ whole genome shotgun (WGS) entry which is preliminary data.</text>
</comment>
<evidence type="ECO:0000313" key="1">
    <source>
        <dbReference type="EMBL" id="RHA84753.1"/>
    </source>
</evidence>
<organism evidence="1 2">
    <name type="scientific">Segatella copri</name>
    <dbReference type="NCBI Taxonomy" id="165179"/>
    <lineage>
        <taxon>Bacteria</taxon>
        <taxon>Pseudomonadati</taxon>
        <taxon>Bacteroidota</taxon>
        <taxon>Bacteroidia</taxon>
        <taxon>Bacteroidales</taxon>
        <taxon>Prevotellaceae</taxon>
        <taxon>Segatella</taxon>
    </lineage>
</organism>
<dbReference type="EMBL" id="QSFW01000023">
    <property type="protein sequence ID" value="RHA84753.1"/>
    <property type="molecule type" value="Genomic_DNA"/>
</dbReference>
<sequence length="338" mass="38413">MITIEQLNDYVQKVQESTGYWMVRTMGGDYYEEFDKEGFVAIGYNEITRHEINKLDADWNKANVQLREKVKKLFPDVPRPGHIASQLLRFCRSIKPGDLILVPSHSSYRVSICRVTGSVYDEAYVKDGNGKCPFIKRLPIKVVKHTTRLDLPPKAQLMFNSRHPISDISGYAPYLDNAISDFYSKSDEFHLVLKINTTEDVSTYSFYALDKIFGIIDGFCGEQNIANQKNDVILKVQMESPGNLHFISSNKIKIAIVALIILAINGGGFKLDYGDMHIDLSTNGFIKNLSEYLDRKTDRETKESIKDALDSLEINTPKAFQDAAVELYKAQNNARNKY</sequence>
<dbReference type="AlphaFoldDB" id="A0AA92V0D8"/>
<dbReference type="Proteomes" id="UP000284990">
    <property type="component" value="Unassembled WGS sequence"/>
</dbReference>
<evidence type="ECO:0000313" key="2">
    <source>
        <dbReference type="Proteomes" id="UP000284990"/>
    </source>
</evidence>
<accession>A0AA92V0D8</accession>
<name>A0AA92V0D8_9BACT</name>